<gene>
    <name evidence="2" type="ORF">SAMN05216296_0041</name>
</gene>
<dbReference type="EMBL" id="LT629785">
    <property type="protein sequence ID" value="SDT86749.1"/>
    <property type="molecule type" value="Genomic_DNA"/>
</dbReference>
<keyword evidence="3" id="KW-1185">Reference proteome</keyword>
<name>A0A1H2DV84_9PSED</name>
<keyword evidence="1" id="KW-1133">Transmembrane helix</keyword>
<proteinExistence type="predicted"/>
<protein>
    <recommendedName>
        <fullName evidence="4">Phage shock protein B</fullName>
    </recommendedName>
</protein>
<dbReference type="STRING" id="364197.SAMN05216296_0041"/>
<dbReference type="Proteomes" id="UP000243232">
    <property type="component" value="Chromosome I"/>
</dbReference>
<evidence type="ECO:0000313" key="3">
    <source>
        <dbReference type="Proteomes" id="UP000243232"/>
    </source>
</evidence>
<organism evidence="2 3">
    <name type="scientific">Pseudomonas pohangensis</name>
    <dbReference type="NCBI Taxonomy" id="364197"/>
    <lineage>
        <taxon>Bacteria</taxon>
        <taxon>Pseudomonadati</taxon>
        <taxon>Pseudomonadota</taxon>
        <taxon>Gammaproteobacteria</taxon>
        <taxon>Pseudomonadales</taxon>
        <taxon>Pseudomonadaceae</taxon>
        <taxon>Pseudomonas</taxon>
    </lineage>
</organism>
<keyword evidence="1" id="KW-0472">Membrane</keyword>
<dbReference type="AlphaFoldDB" id="A0A1H2DV84"/>
<keyword evidence="1" id="KW-0812">Transmembrane</keyword>
<feature type="transmembrane region" description="Helical" evidence="1">
    <location>
        <begin position="6"/>
        <end position="29"/>
    </location>
</feature>
<reference evidence="3" key="1">
    <citation type="submission" date="2016-10" db="EMBL/GenBank/DDBJ databases">
        <authorList>
            <person name="Varghese N."/>
            <person name="Submissions S."/>
        </authorList>
    </citation>
    <scope>NUCLEOTIDE SEQUENCE [LARGE SCALE GENOMIC DNA]</scope>
    <source>
        <strain evidence="3">DSM 17875</strain>
    </source>
</reference>
<evidence type="ECO:0000256" key="1">
    <source>
        <dbReference type="SAM" id="Phobius"/>
    </source>
</evidence>
<evidence type="ECO:0000313" key="2">
    <source>
        <dbReference type="EMBL" id="SDT86749.1"/>
    </source>
</evidence>
<accession>A0A1H2DV84</accession>
<sequence length="98" mass="10908">MSELAGVWISLGVALGLSLMLGIALLASLEKRSTLERQLAELAEHNSHLYRVQELQAKDIAQLRSALRAENAHVAQLLRKTELIKLLLDELHTHHPSN</sequence>
<evidence type="ECO:0008006" key="4">
    <source>
        <dbReference type="Google" id="ProtNLM"/>
    </source>
</evidence>